<dbReference type="InterPro" id="IPR023780">
    <property type="entry name" value="Chromo_domain"/>
</dbReference>
<dbReference type="InterPro" id="IPR051219">
    <property type="entry name" value="Heterochromatin_chromo-domain"/>
</dbReference>
<name>A0AAD5X7S1_9FUNG</name>
<dbReference type="InterPro" id="IPR023779">
    <property type="entry name" value="Chromodomain_CS"/>
</dbReference>
<evidence type="ECO:0000256" key="3">
    <source>
        <dbReference type="SAM" id="MobiDB-lite"/>
    </source>
</evidence>
<feature type="compositionally biased region" description="Acidic residues" evidence="3">
    <location>
        <begin position="49"/>
        <end position="58"/>
    </location>
</feature>
<comment type="caution">
    <text evidence="5">The sequence shown here is derived from an EMBL/GenBank/DDBJ whole genome shotgun (WGS) entry which is preliminary data.</text>
</comment>
<comment type="subcellular location">
    <subcellularLocation>
        <location evidence="1">Nucleus</location>
    </subcellularLocation>
</comment>
<feature type="region of interest" description="Disordered" evidence="3">
    <location>
        <begin position="162"/>
        <end position="236"/>
    </location>
</feature>
<dbReference type="InterPro" id="IPR008251">
    <property type="entry name" value="Chromo_shadow_dom"/>
</dbReference>
<evidence type="ECO:0000256" key="2">
    <source>
        <dbReference type="ARBA" id="ARBA00023242"/>
    </source>
</evidence>
<dbReference type="InterPro" id="IPR016197">
    <property type="entry name" value="Chromo-like_dom_sf"/>
</dbReference>
<accession>A0AAD5X7S1</accession>
<dbReference type="AlphaFoldDB" id="A0AAD5X7S1"/>
<dbReference type="InterPro" id="IPR000953">
    <property type="entry name" value="Chromo/chromo_shadow_dom"/>
</dbReference>
<dbReference type="PROSITE" id="PS00598">
    <property type="entry name" value="CHROMO_1"/>
    <property type="match status" value="1"/>
</dbReference>
<dbReference type="Gene3D" id="2.40.50.40">
    <property type="match status" value="2"/>
</dbReference>
<dbReference type="SMART" id="SM00298">
    <property type="entry name" value="CHROMO"/>
    <property type="match status" value="1"/>
</dbReference>
<dbReference type="PROSITE" id="PS50013">
    <property type="entry name" value="CHROMO_2"/>
    <property type="match status" value="1"/>
</dbReference>
<proteinExistence type="predicted"/>
<feature type="region of interest" description="Disordered" evidence="3">
    <location>
        <begin position="27"/>
        <end position="118"/>
    </location>
</feature>
<feature type="compositionally biased region" description="Acidic residues" evidence="3">
    <location>
        <begin position="88"/>
        <end position="112"/>
    </location>
</feature>
<feature type="compositionally biased region" description="Acidic residues" evidence="3">
    <location>
        <begin position="220"/>
        <end position="230"/>
    </location>
</feature>
<dbReference type="SUPFAM" id="SSF54160">
    <property type="entry name" value="Chromo domain-like"/>
    <property type="match status" value="2"/>
</dbReference>
<keyword evidence="2" id="KW-0539">Nucleus</keyword>
<feature type="compositionally biased region" description="Polar residues" evidence="3">
    <location>
        <begin position="185"/>
        <end position="194"/>
    </location>
</feature>
<evidence type="ECO:0000256" key="1">
    <source>
        <dbReference type="ARBA" id="ARBA00004123"/>
    </source>
</evidence>
<organism evidence="5 6">
    <name type="scientific">Rhizophlyctis rosea</name>
    <dbReference type="NCBI Taxonomy" id="64517"/>
    <lineage>
        <taxon>Eukaryota</taxon>
        <taxon>Fungi</taxon>
        <taxon>Fungi incertae sedis</taxon>
        <taxon>Chytridiomycota</taxon>
        <taxon>Chytridiomycota incertae sedis</taxon>
        <taxon>Chytridiomycetes</taxon>
        <taxon>Rhizophlyctidales</taxon>
        <taxon>Rhizophlyctidaceae</taxon>
        <taxon>Rhizophlyctis</taxon>
    </lineage>
</organism>
<dbReference type="PANTHER" id="PTHR22812">
    <property type="entry name" value="CHROMOBOX PROTEIN"/>
    <property type="match status" value="1"/>
</dbReference>
<dbReference type="Proteomes" id="UP001212841">
    <property type="component" value="Unassembled WGS sequence"/>
</dbReference>
<reference evidence="5" key="1">
    <citation type="submission" date="2020-05" db="EMBL/GenBank/DDBJ databases">
        <title>Phylogenomic resolution of chytrid fungi.</title>
        <authorList>
            <person name="Stajich J.E."/>
            <person name="Amses K."/>
            <person name="Simmons R."/>
            <person name="Seto K."/>
            <person name="Myers J."/>
            <person name="Bonds A."/>
            <person name="Quandt C.A."/>
            <person name="Barry K."/>
            <person name="Liu P."/>
            <person name="Grigoriev I."/>
            <person name="Longcore J.E."/>
            <person name="James T.Y."/>
        </authorList>
    </citation>
    <scope>NUCLEOTIDE SEQUENCE</scope>
    <source>
        <strain evidence="5">JEL0318</strain>
    </source>
</reference>
<dbReference type="SMART" id="SM00300">
    <property type="entry name" value="ChSh"/>
    <property type="match status" value="1"/>
</dbReference>
<sequence length="312" mass="34947">MSDIEETTPTSLKITKTVFTEVIEETIHNEDVVMEDPAPTTPEVNGDNQDGDADDLVADVDTTPTKAAPTPNGESAKANGKAAKVTEVEEEEDAGGEEDNEEEDDGEPEYEVEAVRDHKKVRGKNKYFVKWAGFAEEDNTWEPEENLLPGAQEFIDEYWANKDAEKKSATPRGRKRKEASARELLTSNTETANEQNKKRKTATEEEEESADEAPEKAAESEEDVSEDLLYEPESKLDPTVIAQDSWEDLIAEVDTVEGADSEGNLIVFVAWQDGKRSMHTSDVIHKKAPLKLLKFYEGHLKFRNRNQSRPLF</sequence>
<keyword evidence="6" id="KW-1185">Reference proteome</keyword>
<evidence type="ECO:0000313" key="6">
    <source>
        <dbReference type="Proteomes" id="UP001212841"/>
    </source>
</evidence>
<dbReference type="Pfam" id="PF01393">
    <property type="entry name" value="Chromo_shadow"/>
    <property type="match status" value="1"/>
</dbReference>
<dbReference type="EMBL" id="JADGJD010000163">
    <property type="protein sequence ID" value="KAJ3054034.1"/>
    <property type="molecule type" value="Genomic_DNA"/>
</dbReference>
<dbReference type="InterPro" id="IPR017984">
    <property type="entry name" value="Chromo_dom_subgr"/>
</dbReference>
<evidence type="ECO:0000313" key="5">
    <source>
        <dbReference type="EMBL" id="KAJ3054034.1"/>
    </source>
</evidence>
<dbReference type="Pfam" id="PF00385">
    <property type="entry name" value="Chromo"/>
    <property type="match status" value="1"/>
</dbReference>
<evidence type="ECO:0000259" key="4">
    <source>
        <dbReference type="PROSITE" id="PS50013"/>
    </source>
</evidence>
<feature type="domain" description="Chromo" evidence="4">
    <location>
        <begin position="110"/>
        <end position="170"/>
    </location>
</feature>
<dbReference type="GO" id="GO:0005634">
    <property type="term" value="C:nucleus"/>
    <property type="evidence" value="ECO:0007669"/>
    <property type="project" value="UniProtKB-SubCell"/>
</dbReference>
<dbReference type="CDD" id="cd00024">
    <property type="entry name" value="CD_CSD"/>
    <property type="match status" value="1"/>
</dbReference>
<dbReference type="GO" id="GO:0000792">
    <property type="term" value="C:heterochromatin"/>
    <property type="evidence" value="ECO:0007669"/>
    <property type="project" value="UniProtKB-ARBA"/>
</dbReference>
<dbReference type="PRINTS" id="PR00504">
    <property type="entry name" value="CHROMODOMAIN"/>
</dbReference>
<gene>
    <name evidence="5" type="ORF">HK097_002816</name>
</gene>
<protein>
    <recommendedName>
        <fullName evidence="4">Chromo domain-containing protein</fullName>
    </recommendedName>
</protein>